<feature type="region of interest" description="Disordered" evidence="4">
    <location>
        <begin position="172"/>
        <end position="211"/>
    </location>
</feature>
<protein>
    <recommendedName>
        <fullName evidence="5">ProQ/FinO domain-containing protein</fullName>
    </recommendedName>
</protein>
<reference evidence="6 7" key="1">
    <citation type="submission" date="2024-06" db="EMBL/GenBank/DDBJ databases">
        <title>Genomic Encyclopedia of Type Strains, Phase V (KMG-V): Genome sequencing to study the core and pangenomes of soil and plant-associated prokaryotes.</title>
        <authorList>
            <person name="Whitman W."/>
        </authorList>
    </citation>
    <scope>NUCLEOTIDE SEQUENCE [LARGE SCALE GENOMIC DNA]</scope>
    <source>
        <strain evidence="6 7">NE40</strain>
    </source>
</reference>
<proteinExistence type="predicted"/>
<sequence>MNGSRSSFEGGAGIKSVYINVKQKQTMQYECTTENRNESLSEPENTTLKQSVSKQSHMEEHPTSTDAGQTAEVSKSEALRMVRERWPEAFRVSSPRPLKVGIHNEMKQTGEFPLPIIKSALKLFTSQERYLMSIKPGRSRIDLNGKPAGKVKLKEAVNAEITLFMRSETVRQKKQRTHVGQLRLVSQGSQAPDSSPELSPEQSETCEASVV</sequence>
<evidence type="ECO:0000256" key="2">
    <source>
        <dbReference type="ARBA" id="ARBA00022884"/>
    </source>
</evidence>
<dbReference type="PANTHER" id="PTHR38106">
    <property type="entry name" value="RNA CHAPERONE PROQ"/>
    <property type="match status" value="1"/>
</dbReference>
<keyword evidence="7" id="KW-1185">Reference proteome</keyword>
<dbReference type="SMART" id="SM00945">
    <property type="entry name" value="ProQ"/>
    <property type="match status" value="1"/>
</dbReference>
<feature type="region of interest" description="Disordered" evidence="4">
    <location>
        <begin position="30"/>
        <end position="73"/>
    </location>
</feature>
<dbReference type="Proteomes" id="UP001549366">
    <property type="component" value="Unassembled WGS sequence"/>
</dbReference>
<feature type="compositionally biased region" description="Polar residues" evidence="4">
    <location>
        <begin position="64"/>
        <end position="73"/>
    </location>
</feature>
<evidence type="ECO:0000256" key="1">
    <source>
        <dbReference type="ARBA" id="ARBA00022490"/>
    </source>
</evidence>
<organism evidence="6 7">
    <name type="scientific">Endozoicomonas lisbonensis</name>
    <dbReference type="NCBI Taxonomy" id="3120522"/>
    <lineage>
        <taxon>Bacteria</taxon>
        <taxon>Pseudomonadati</taxon>
        <taxon>Pseudomonadota</taxon>
        <taxon>Gammaproteobacteria</taxon>
        <taxon>Oceanospirillales</taxon>
        <taxon>Endozoicomonadaceae</taxon>
        <taxon>Endozoicomonas</taxon>
    </lineage>
</organism>
<evidence type="ECO:0000256" key="4">
    <source>
        <dbReference type="SAM" id="MobiDB-lite"/>
    </source>
</evidence>
<gene>
    <name evidence="6" type="ORF">V5J35_004322</name>
</gene>
<name>A0ABV2SMY6_9GAMM</name>
<feature type="domain" description="ProQ/FinO" evidence="5">
    <location>
        <begin position="70"/>
        <end position="179"/>
    </location>
</feature>
<dbReference type="Gene3D" id="1.10.1710.10">
    <property type="entry name" value="ProQ/FinO domain"/>
    <property type="match status" value="1"/>
</dbReference>
<dbReference type="InterPro" id="IPR023529">
    <property type="entry name" value="ProQ"/>
</dbReference>
<feature type="compositionally biased region" description="Polar residues" evidence="4">
    <location>
        <begin position="184"/>
        <end position="211"/>
    </location>
</feature>
<evidence type="ECO:0000256" key="3">
    <source>
        <dbReference type="ARBA" id="ARBA00023186"/>
    </source>
</evidence>
<feature type="compositionally biased region" description="Polar residues" evidence="4">
    <location>
        <begin position="40"/>
        <end position="55"/>
    </location>
</feature>
<dbReference type="EMBL" id="JBEWTB010000002">
    <property type="protein sequence ID" value="MET4759130.1"/>
    <property type="molecule type" value="Genomic_DNA"/>
</dbReference>
<keyword evidence="2" id="KW-0694">RNA-binding</keyword>
<comment type="caution">
    <text evidence="6">The sequence shown here is derived from an EMBL/GenBank/DDBJ whole genome shotgun (WGS) entry which is preliminary data.</text>
</comment>
<dbReference type="PANTHER" id="PTHR38106:SF1">
    <property type="entry name" value="RNA CHAPERONE PROQ"/>
    <property type="match status" value="1"/>
</dbReference>
<evidence type="ECO:0000259" key="5">
    <source>
        <dbReference type="SMART" id="SM00945"/>
    </source>
</evidence>
<dbReference type="SUPFAM" id="SSF48657">
    <property type="entry name" value="FinO-like"/>
    <property type="match status" value="1"/>
</dbReference>
<dbReference type="Pfam" id="PF04352">
    <property type="entry name" value="ProQ"/>
    <property type="match status" value="1"/>
</dbReference>
<keyword evidence="1" id="KW-0963">Cytoplasm</keyword>
<dbReference type="InterPro" id="IPR036442">
    <property type="entry name" value="ProQ/FinO_sf"/>
</dbReference>
<evidence type="ECO:0000313" key="7">
    <source>
        <dbReference type="Proteomes" id="UP001549366"/>
    </source>
</evidence>
<evidence type="ECO:0000313" key="6">
    <source>
        <dbReference type="EMBL" id="MET4759130.1"/>
    </source>
</evidence>
<accession>A0ABV2SMY6</accession>
<keyword evidence="3" id="KW-0143">Chaperone</keyword>
<dbReference type="InterPro" id="IPR016103">
    <property type="entry name" value="ProQ/FinO"/>
</dbReference>